<dbReference type="Pfam" id="PF02016">
    <property type="entry name" value="Peptidase_S66"/>
    <property type="match status" value="1"/>
</dbReference>
<comment type="caution">
    <text evidence="6">The sequence shown here is derived from an EMBL/GenBank/DDBJ whole genome shotgun (WGS) entry which is preliminary data.</text>
</comment>
<organism evidence="6 7">
    <name type="scientific">Peribacillus simplex</name>
    <dbReference type="NCBI Taxonomy" id="1478"/>
    <lineage>
        <taxon>Bacteria</taxon>
        <taxon>Bacillati</taxon>
        <taxon>Bacillota</taxon>
        <taxon>Bacilli</taxon>
        <taxon>Bacillales</taxon>
        <taxon>Bacillaceae</taxon>
        <taxon>Peribacillus</taxon>
    </lineage>
</organism>
<keyword evidence="2" id="KW-0378">Hydrolase</keyword>
<dbReference type="RefSeq" id="WP_061140432.1">
    <property type="nucleotide sequence ID" value="NZ_LNNH01000004.1"/>
</dbReference>
<keyword evidence="7" id="KW-1185">Reference proteome</keyword>
<dbReference type="PANTHER" id="PTHR30237">
    <property type="entry name" value="MURAMOYLTETRAPEPTIDE CARBOXYPEPTIDASE"/>
    <property type="match status" value="1"/>
</dbReference>
<reference evidence="6 7" key="1">
    <citation type="submission" date="2015-11" db="EMBL/GenBank/DDBJ databases">
        <title>Genome Sequence of Bacillus simplex strain VanAntwerpen2.</title>
        <authorList>
            <person name="Couger M.B."/>
        </authorList>
    </citation>
    <scope>NUCLEOTIDE SEQUENCE [LARGE SCALE GENOMIC DNA]</scope>
    <source>
        <strain evidence="6 7">VanAntwerpen02</strain>
    </source>
</reference>
<evidence type="ECO:0000313" key="6">
    <source>
        <dbReference type="EMBL" id="KWW22386.1"/>
    </source>
</evidence>
<dbReference type="PANTHER" id="PTHR30237:SF6">
    <property type="entry name" value="CARBOXYPEPTIDASE YOCD-RELATED"/>
    <property type="match status" value="1"/>
</dbReference>
<name>A0A109N2P0_9BACI</name>
<feature type="active site" description="Charge relay system" evidence="3">
    <location>
        <position position="228"/>
    </location>
</feature>
<evidence type="ECO:0000256" key="1">
    <source>
        <dbReference type="ARBA" id="ARBA00010233"/>
    </source>
</evidence>
<evidence type="ECO:0000256" key="3">
    <source>
        <dbReference type="PIRSR" id="PIRSR028757-1"/>
    </source>
</evidence>
<evidence type="ECO:0000313" key="7">
    <source>
        <dbReference type="Proteomes" id="UP000064189"/>
    </source>
</evidence>
<dbReference type="Pfam" id="PF17676">
    <property type="entry name" value="Peptidase_S66C"/>
    <property type="match status" value="1"/>
</dbReference>
<dbReference type="InterPro" id="IPR040449">
    <property type="entry name" value="Peptidase_S66_N"/>
</dbReference>
<feature type="active site" description="Nucleophile" evidence="3">
    <location>
        <position position="111"/>
    </location>
</feature>
<protein>
    <submittedName>
        <fullName evidence="6">Peptidase S66</fullName>
    </submittedName>
</protein>
<dbReference type="Proteomes" id="UP000064189">
    <property type="component" value="Unassembled WGS sequence"/>
</dbReference>
<dbReference type="Gene3D" id="3.40.50.10740">
    <property type="entry name" value="Class I glutamine amidotransferase-like"/>
    <property type="match status" value="1"/>
</dbReference>
<dbReference type="PIRSF" id="PIRSF028757">
    <property type="entry name" value="LD-carboxypeptidase"/>
    <property type="match status" value="1"/>
</dbReference>
<feature type="domain" description="LD-carboxypeptidase C-terminal" evidence="5">
    <location>
        <begin position="198"/>
        <end position="311"/>
    </location>
</feature>
<evidence type="ECO:0000259" key="4">
    <source>
        <dbReference type="Pfam" id="PF02016"/>
    </source>
</evidence>
<accession>A0A109N2P0</accession>
<evidence type="ECO:0000256" key="2">
    <source>
        <dbReference type="ARBA" id="ARBA00022801"/>
    </source>
</evidence>
<dbReference type="InterPro" id="IPR003507">
    <property type="entry name" value="S66_fam"/>
</dbReference>
<feature type="domain" description="LD-carboxypeptidase N-terminal" evidence="4">
    <location>
        <begin position="12"/>
        <end position="131"/>
    </location>
</feature>
<dbReference type="GO" id="GO:0016787">
    <property type="term" value="F:hydrolase activity"/>
    <property type="evidence" value="ECO:0007669"/>
    <property type="project" value="UniProtKB-KW"/>
</dbReference>
<dbReference type="SUPFAM" id="SSF141986">
    <property type="entry name" value="LD-carboxypeptidase A C-terminal domain-like"/>
    <property type="match status" value="1"/>
</dbReference>
<dbReference type="Gene3D" id="3.50.30.60">
    <property type="entry name" value="LD-carboxypeptidase A C-terminal domain-like"/>
    <property type="match status" value="1"/>
</dbReference>
<dbReference type="InterPro" id="IPR029062">
    <property type="entry name" value="Class_I_gatase-like"/>
</dbReference>
<sequence>MIPSRLQAGDEIRVIAPSRSLAIVKGEQRRLAEERLTELGFKVTYGKTALFHDDFFSNSIEDRIEDLHDAFRDPNVKGIFTAIGGYNANQLLRYIDYDLIEKNPKVLMGYSDITAILLAIHKKTDLTTYSGPHFSTFGMKAGLAYTMEHFKKATIESDSFFLAPSETWSDDSWHLEQEDRTFHPNDGYMVIQEGDAAGTVIGGNLCTLNLLQGTEFMPSLKGRILFIEDDEESHPFSFDRDLQSLLHQPDAGGIKGIIIGRFQKESGMTDYALQEIIATKKELKGIPVIANANFGHVHPFVTVPNGSKASLNVKNGKATIHIQT</sequence>
<dbReference type="InterPro" id="IPR027478">
    <property type="entry name" value="LdcA_N"/>
</dbReference>
<dbReference type="CDD" id="cd07062">
    <property type="entry name" value="Peptidase_S66_mccF_like"/>
    <property type="match status" value="1"/>
</dbReference>
<dbReference type="InterPro" id="IPR027461">
    <property type="entry name" value="Carboxypeptidase_A_C_sf"/>
</dbReference>
<evidence type="ECO:0000259" key="5">
    <source>
        <dbReference type="Pfam" id="PF17676"/>
    </source>
</evidence>
<feature type="active site" description="Charge relay system" evidence="3">
    <location>
        <position position="296"/>
    </location>
</feature>
<comment type="similarity">
    <text evidence="1">Belongs to the peptidase S66 family.</text>
</comment>
<gene>
    <name evidence="6" type="ORF">AS888_12680</name>
</gene>
<proteinExistence type="inferred from homology"/>
<dbReference type="SUPFAM" id="SSF52317">
    <property type="entry name" value="Class I glutamine amidotransferase-like"/>
    <property type="match status" value="1"/>
</dbReference>
<dbReference type="InterPro" id="IPR040921">
    <property type="entry name" value="Peptidase_S66C"/>
</dbReference>
<dbReference type="EMBL" id="LNNH01000004">
    <property type="protein sequence ID" value="KWW22386.1"/>
    <property type="molecule type" value="Genomic_DNA"/>
</dbReference>
<dbReference type="AlphaFoldDB" id="A0A109N2P0"/>